<dbReference type="AlphaFoldDB" id="A0A0E9URF4"/>
<organism evidence="1">
    <name type="scientific">Anguilla anguilla</name>
    <name type="common">European freshwater eel</name>
    <name type="synonym">Muraena anguilla</name>
    <dbReference type="NCBI Taxonomy" id="7936"/>
    <lineage>
        <taxon>Eukaryota</taxon>
        <taxon>Metazoa</taxon>
        <taxon>Chordata</taxon>
        <taxon>Craniata</taxon>
        <taxon>Vertebrata</taxon>
        <taxon>Euteleostomi</taxon>
        <taxon>Actinopterygii</taxon>
        <taxon>Neopterygii</taxon>
        <taxon>Teleostei</taxon>
        <taxon>Anguilliformes</taxon>
        <taxon>Anguillidae</taxon>
        <taxon>Anguilla</taxon>
    </lineage>
</organism>
<reference evidence="1" key="2">
    <citation type="journal article" date="2015" name="Fish Shellfish Immunol.">
        <title>Early steps in the European eel (Anguilla anguilla)-Vibrio vulnificus interaction in the gills: Role of the RtxA13 toxin.</title>
        <authorList>
            <person name="Callol A."/>
            <person name="Pajuelo D."/>
            <person name="Ebbesson L."/>
            <person name="Teles M."/>
            <person name="MacKenzie S."/>
            <person name="Amaro C."/>
        </authorList>
    </citation>
    <scope>NUCLEOTIDE SEQUENCE</scope>
</reference>
<protein>
    <submittedName>
        <fullName evidence="1">Uncharacterized protein</fullName>
    </submittedName>
</protein>
<accession>A0A0E9URF4</accession>
<name>A0A0E9URF4_ANGAN</name>
<reference evidence="1" key="1">
    <citation type="submission" date="2014-11" db="EMBL/GenBank/DDBJ databases">
        <authorList>
            <person name="Amaro Gonzalez C."/>
        </authorList>
    </citation>
    <scope>NUCLEOTIDE SEQUENCE</scope>
</reference>
<evidence type="ECO:0000313" key="1">
    <source>
        <dbReference type="EMBL" id="JAH68454.1"/>
    </source>
</evidence>
<dbReference type="EMBL" id="GBXM01040123">
    <property type="protein sequence ID" value="JAH68454.1"/>
    <property type="molecule type" value="Transcribed_RNA"/>
</dbReference>
<proteinExistence type="predicted"/>
<sequence>MACSKNFAIIYFLACFV</sequence>